<proteinExistence type="predicted"/>
<dbReference type="EMBL" id="ACEQ02000010">
    <property type="protein sequence ID" value="EEZ75969.1"/>
    <property type="molecule type" value="Genomic_DNA"/>
</dbReference>
<accession>D0W936</accession>
<dbReference type="AlphaFoldDB" id="D0W936"/>
<reference evidence="1 2" key="1">
    <citation type="submission" date="2009-10" db="EMBL/GenBank/DDBJ databases">
        <authorList>
            <person name="Weinstock G."/>
            <person name="Sodergren E."/>
            <person name="Clifton S."/>
            <person name="Fulton L."/>
            <person name="Fulton B."/>
            <person name="Courtney L."/>
            <person name="Fronick C."/>
            <person name="Harrison M."/>
            <person name="Strong C."/>
            <person name="Farmer C."/>
            <person name="Delahaunty K."/>
            <person name="Markovic C."/>
            <person name="Hall O."/>
            <person name="Minx P."/>
            <person name="Tomlinson C."/>
            <person name="Mitreva M."/>
            <person name="Nelson J."/>
            <person name="Hou S."/>
            <person name="Wollam A."/>
            <person name="Pepin K.H."/>
            <person name="Johnson M."/>
            <person name="Bhonagiri V."/>
            <person name="Nash W.E."/>
            <person name="Warren W."/>
            <person name="Chinwalla A."/>
            <person name="Mardis E.R."/>
            <person name="Wilson R.K."/>
        </authorList>
    </citation>
    <scope>NUCLEOTIDE SEQUENCE [LARGE SCALE GENOMIC DNA]</scope>
    <source>
        <strain evidence="1 2">ATCC 23970</strain>
    </source>
</reference>
<gene>
    <name evidence="1" type="ORF">NEILACOT_04041</name>
</gene>
<evidence type="ECO:0000313" key="1">
    <source>
        <dbReference type="EMBL" id="EEZ75969.1"/>
    </source>
</evidence>
<sequence length="44" mass="4988">MSYVANFLGYFIFCSKVKIYRLNVQTADKTALPDKGSAVVRFKP</sequence>
<protein>
    <submittedName>
        <fullName evidence="1">Uncharacterized protein</fullName>
    </submittedName>
</protein>
<name>D0W936_NEILA</name>
<comment type="caution">
    <text evidence="1">The sequence shown here is derived from an EMBL/GenBank/DDBJ whole genome shotgun (WGS) entry which is preliminary data.</text>
</comment>
<dbReference type="Proteomes" id="UP000003843">
    <property type="component" value="Unassembled WGS sequence"/>
</dbReference>
<organism evidence="1 2">
    <name type="scientific">Neisseria lactamica ATCC 23970</name>
    <dbReference type="NCBI Taxonomy" id="546265"/>
    <lineage>
        <taxon>Bacteria</taxon>
        <taxon>Pseudomonadati</taxon>
        <taxon>Pseudomonadota</taxon>
        <taxon>Betaproteobacteria</taxon>
        <taxon>Neisseriales</taxon>
        <taxon>Neisseriaceae</taxon>
        <taxon>Neisseria</taxon>
    </lineage>
</organism>
<evidence type="ECO:0000313" key="2">
    <source>
        <dbReference type="Proteomes" id="UP000003843"/>
    </source>
</evidence>